<proteinExistence type="predicted"/>
<keyword evidence="3" id="KW-1185">Reference proteome</keyword>
<evidence type="ECO:0000313" key="2">
    <source>
        <dbReference type="EMBL" id="GMH72591.1"/>
    </source>
</evidence>
<dbReference type="OrthoDB" id="10455819at2759"/>
<gene>
    <name evidence="2" type="ORF">TrST_g9870</name>
</gene>
<sequence length="190" mass="20806">MSKETQTEEEIVVPSVIHSGGKGVGAKGGEDVGENSAERKIGVDESDSDSDSASDDKEDFTADKRLSVDELPHVRRANTPPPPSVEEYEAISPKIRQMVGQKRGRERRGALLPNTMTAKLVEQAAERHRIKRKAESEGREADSEELDLCGISEQMQKSSSSAASPLMKDVSGILEEEDIVFSKRQRRGSK</sequence>
<feature type="compositionally biased region" description="Polar residues" evidence="1">
    <location>
        <begin position="153"/>
        <end position="163"/>
    </location>
</feature>
<comment type="caution">
    <text evidence="2">The sequence shown here is derived from an EMBL/GenBank/DDBJ whole genome shotgun (WGS) entry which is preliminary data.</text>
</comment>
<dbReference type="EMBL" id="BRXY01000158">
    <property type="protein sequence ID" value="GMH72591.1"/>
    <property type="molecule type" value="Genomic_DNA"/>
</dbReference>
<feature type="compositionally biased region" description="Acidic residues" evidence="1">
    <location>
        <begin position="44"/>
        <end position="58"/>
    </location>
</feature>
<feature type="region of interest" description="Disordered" evidence="1">
    <location>
        <begin position="1"/>
        <end position="169"/>
    </location>
</feature>
<organism evidence="2 3">
    <name type="scientific">Triparma strigata</name>
    <dbReference type="NCBI Taxonomy" id="1606541"/>
    <lineage>
        <taxon>Eukaryota</taxon>
        <taxon>Sar</taxon>
        <taxon>Stramenopiles</taxon>
        <taxon>Ochrophyta</taxon>
        <taxon>Bolidophyceae</taxon>
        <taxon>Parmales</taxon>
        <taxon>Triparmaceae</taxon>
        <taxon>Triparma</taxon>
    </lineage>
</organism>
<dbReference type="AlphaFoldDB" id="A0A9W7AGV8"/>
<feature type="compositionally biased region" description="Basic and acidic residues" evidence="1">
    <location>
        <begin position="59"/>
        <end position="73"/>
    </location>
</feature>
<evidence type="ECO:0000256" key="1">
    <source>
        <dbReference type="SAM" id="MobiDB-lite"/>
    </source>
</evidence>
<name>A0A9W7AGV8_9STRA</name>
<protein>
    <submittedName>
        <fullName evidence="2">Uncharacterized protein</fullName>
    </submittedName>
</protein>
<dbReference type="Proteomes" id="UP001165085">
    <property type="component" value="Unassembled WGS sequence"/>
</dbReference>
<accession>A0A9W7AGV8</accession>
<evidence type="ECO:0000313" key="3">
    <source>
        <dbReference type="Proteomes" id="UP001165085"/>
    </source>
</evidence>
<reference evidence="3" key="1">
    <citation type="journal article" date="2023" name="Commun. Biol.">
        <title>Genome analysis of Parmales, the sister group of diatoms, reveals the evolutionary specialization of diatoms from phago-mixotrophs to photoautotrophs.</title>
        <authorList>
            <person name="Ban H."/>
            <person name="Sato S."/>
            <person name="Yoshikawa S."/>
            <person name="Yamada K."/>
            <person name="Nakamura Y."/>
            <person name="Ichinomiya M."/>
            <person name="Sato N."/>
            <person name="Blanc-Mathieu R."/>
            <person name="Endo H."/>
            <person name="Kuwata A."/>
            <person name="Ogata H."/>
        </authorList>
    </citation>
    <scope>NUCLEOTIDE SEQUENCE [LARGE SCALE GENOMIC DNA]</scope>
    <source>
        <strain evidence="3">NIES 3701</strain>
    </source>
</reference>